<evidence type="ECO:0000313" key="5">
    <source>
        <dbReference type="Proteomes" id="UP001212997"/>
    </source>
</evidence>
<dbReference type="PROSITE" id="PS50294">
    <property type="entry name" value="WD_REPEATS_REGION"/>
    <property type="match status" value="6"/>
</dbReference>
<dbReference type="AlphaFoldDB" id="A0AAD5VAA7"/>
<dbReference type="Pfam" id="PF00400">
    <property type="entry name" value="WD40"/>
    <property type="match status" value="6"/>
</dbReference>
<name>A0AAD5VAA7_9APHY</name>
<evidence type="ECO:0000256" key="3">
    <source>
        <dbReference type="PROSITE-ProRule" id="PRU00221"/>
    </source>
</evidence>
<dbReference type="PROSITE" id="PS50082">
    <property type="entry name" value="WD_REPEATS_2"/>
    <property type="match status" value="6"/>
</dbReference>
<dbReference type="InterPro" id="IPR019775">
    <property type="entry name" value="WD40_repeat_CS"/>
</dbReference>
<dbReference type="PRINTS" id="PR00320">
    <property type="entry name" value="GPROTEINBRPT"/>
</dbReference>
<dbReference type="Proteomes" id="UP001212997">
    <property type="component" value="Unassembled WGS sequence"/>
</dbReference>
<dbReference type="PANTHER" id="PTHR19848">
    <property type="entry name" value="WD40 REPEAT PROTEIN"/>
    <property type="match status" value="1"/>
</dbReference>
<keyword evidence="5" id="KW-1185">Reference proteome</keyword>
<dbReference type="InterPro" id="IPR036322">
    <property type="entry name" value="WD40_repeat_dom_sf"/>
</dbReference>
<dbReference type="PANTHER" id="PTHR19848:SF8">
    <property type="entry name" value="F-BOX AND WD REPEAT DOMAIN CONTAINING 7"/>
    <property type="match status" value="1"/>
</dbReference>
<dbReference type="InterPro" id="IPR001680">
    <property type="entry name" value="WD40_rpt"/>
</dbReference>
<dbReference type="SMART" id="SM00320">
    <property type="entry name" value="WD40"/>
    <property type="match status" value="8"/>
</dbReference>
<sequence length="868" mass="94993">MKLRRSTRGPSIVFSGWSLPSGGHSSSLQEAALISDTKLPTVTTINHPWMGVEMSPHPTSVAASIYSQELTRLGHGRAIWIPEPPNNRAIRLGDVGFIAEMGGFKPLFNMTLEAGVDINKEDVPKDHKPLKYRRHLETTVESYVQRGPHHRSESITRSTSSDVSVGSGIVDFGVGGSYSCTKGNGALLYLWDRGDRTLCDTNTVWERHIRGNFEAWEAYFAECGYENKPMIVVRGFVKTSAWDAFAWSQYSTSQSISASASVGGYAGAGASHGSAVASSMTPERRSFPARSNEEEFPLTAPQLGSITGSTLKARDDSRSGEQRDNYFEQTVFLSYYYIRRRWFFIRTVVANAGYHDLPPTQPDPGMGSDVHISTERQEDDECDDPLDQALLYMFWKSEDAQVGCVCDGDISSLMRGQTWPSNLFQKLVELNPTVNVINGVATFSIEEIIVAKNQHHGPPPGIGMGGGFHPGGHDAPEERRAGFLGDLEMGGTSARQQEDIREGSITLGSTAQERRTLKWPHTVLMDVGDAGAPSPVAISKDGQRVAIGYEDTFVRVWNVEHEIPMYKLAGHGDNVLCAAFSPDSALLASGSSDCSVILWDLESGTQDRRFFAHESEVWCLTFSPDGETLVTGSTDASIKFWKVDILLQDDPDLIQPYITNGDQDSVIQSLHYTPDGSRLISVADQVGTIWNARTGELESQMRGHSGVIWVLAVSHKGHRAATGSEDHTARIWKMDTGEELVTIRQHKAAVWSVQFCPDDTYLVSGSYDSTVAVHHASTGECTYVLSGHSSVVHAVAFSPTGDLIVSGAADGTLKIWDWETGKQLAEMKGHADKVKTLLFSPDDDSLISSSDDGTARVWSMIDVLRICD</sequence>
<feature type="repeat" description="WD" evidence="3">
    <location>
        <begin position="701"/>
        <end position="742"/>
    </location>
</feature>
<dbReference type="PROSITE" id="PS00678">
    <property type="entry name" value="WD_REPEATS_1"/>
    <property type="match status" value="1"/>
</dbReference>
<accession>A0AAD5VAA7</accession>
<keyword evidence="2" id="KW-0677">Repeat</keyword>
<dbReference type="EMBL" id="JANAWD010000034">
    <property type="protein sequence ID" value="KAJ3490054.1"/>
    <property type="molecule type" value="Genomic_DNA"/>
</dbReference>
<feature type="repeat" description="WD" evidence="3">
    <location>
        <begin position="827"/>
        <end position="860"/>
    </location>
</feature>
<feature type="repeat" description="WD" evidence="3">
    <location>
        <begin position="785"/>
        <end position="826"/>
    </location>
</feature>
<organism evidence="4 5">
    <name type="scientific">Meripilus lineatus</name>
    <dbReference type="NCBI Taxonomy" id="2056292"/>
    <lineage>
        <taxon>Eukaryota</taxon>
        <taxon>Fungi</taxon>
        <taxon>Dikarya</taxon>
        <taxon>Basidiomycota</taxon>
        <taxon>Agaricomycotina</taxon>
        <taxon>Agaricomycetes</taxon>
        <taxon>Polyporales</taxon>
        <taxon>Meripilaceae</taxon>
        <taxon>Meripilus</taxon>
    </lineage>
</organism>
<keyword evidence="1 3" id="KW-0853">WD repeat</keyword>
<feature type="repeat" description="WD" evidence="3">
    <location>
        <begin position="568"/>
        <end position="609"/>
    </location>
</feature>
<evidence type="ECO:0008006" key="6">
    <source>
        <dbReference type="Google" id="ProtNLM"/>
    </source>
</evidence>
<comment type="caution">
    <text evidence="4">The sequence shown here is derived from an EMBL/GenBank/DDBJ whole genome shotgun (WGS) entry which is preliminary data.</text>
</comment>
<feature type="repeat" description="WD" evidence="3">
    <location>
        <begin position="743"/>
        <end position="784"/>
    </location>
</feature>
<evidence type="ECO:0000256" key="1">
    <source>
        <dbReference type="ARBA" id="ARBA00022574"/>
    </source>
</evidence>
<dbReference type="CDD" id="cd00200">
    <property type="entry name" value="WD40"/>
    <property type="match status" value="1"/>
</dbReference>
<dbReference type="InterPro" id="IPR015943">
    <property type="entry name" value="WD40/YVTN_repeat-like_dom_sf"/>
</dbReference>
<evidence type="ECO:0000256" key="2">
    <source>
        <dbReference type="ARBA" id="ARBA00022737"/>
    </source>
</evidence>
<dbReference type="SUPFAM" id="SSF50978">
    <property type="entry name" value="WD40 repeat-like"/>
    <property type="match status" value="1"/>
</dbReference>
<evidence type="ECO:0000313" key="4">
    <source>
        <dbReference type="EMBL" id="KAJ3490054.1"/>
    </source>
</evidence>
<proteinExistence type="predicted"/>
<dbReference type="InterPro" id="IPR020472">
    <property type="entry name" value="WD40_PAC1"/>
</dbReference>
<feature type="repeat" description="WD" evidence="3">
    <location>
        <begin position="610"/>
        <end position="644"/>
    </location>
</feature>
<protein>
    <recommendedName>
        <fullName evidence="6">WD40 repeat-like protein</fullName>
    </recommendedName>
</protein>
<gene>
    <name evidence="4" type="ORF">NLI96_g1705</name>
</gene>
<dbReference type="Gene3D" id="2.130.10.10">
    <property type="entry name" value="YVTN repeat-like/Quinoprotein amine dehydrogenase"/>
    <property type="match status" value="3"/>
</dbReference>
<reference evidence="4" key="1">
    <citation type="submission" date="2022-07" db="EMBL/GenBank/DDBJ databases">
        <title>Genome Sequence of Physisporinus lineatus.</title>
        <authorList>
            <person name="Buettner E."/>
        </authorList>
    </citation>
    <scope>NUCLEOTIDE SEQUENCE</scope>
    <source>
        <strain evidence="4">VT162</strain>
    </source>
</reference>